<dbReference type="AlphaFoldDB" id="A0A2R6XSY2"/>
<dbReference type="OrthoDB" id="10356141at2759"/>
<dbReference type="EMBL" id="KZ772675">
    <property type="protein sequence ID" value="PTQ49225.1"/>
    <property type="molecule type" value="Genomic_DNA"/>
</dbReference>
<organism evidence="2 3">
    <name type="scientific">Marchantia polymorpha</name>
    <name type="common">Common liverwort</name>
    <name type="synonym">Marchantia aquatica</name>
    <dbReference type="NCBI Taxonomy" id="3197"/>
    <lineage>
        <taxon>Eukaryota</taxon>
        <taxon>Viridiplantae</taxon>
        <taxon>Streptophyta</taxon>
        <taxon>Embryophyta</taxon>
        <taxon>Marchantiophyta</taxon>
        <taxon>Marchantiopsida</taxon>
        <taxon>Marchantiidae</taxon>
        <taxon>Marchantiales</taxon>
        <taxon>Marchantiaceae</taxon>
        <taxon>Marchantia</taxon>
    </lineage>
</organism>
<evidence type="ECO:0000256" key="1">
    <source>
        <dbReference type="SAM" id="SignalP"/>
    </source>
</evidence>
<protein>
    <submittedName>
        <fullName evidence="2">Uncharacterized protein</fullName>
    </submittedName>
</protein>
<proteinExistence type="predicted"/>
<keyword evidence="1" id="KW-0732">Signal</keyword>
<gene>
    <name evidence="2" type="ORF">MARPO_0003s0117</name>
</gene>
<sequence length="101" mass="11272">MKLHQYIPLLYVLLAIAVYPQQSRCGRILLQIQAAPSPLANEGGDAFENVDNSLASEFYVDNDCVRSEKSSSMYSRSGWQNFERLPRGTTVPDSNPSPVHN</sequence>
<feature type="signal peptide" evidence="1">
    <location>
        <begin position="1"/>
        <end position="25"/>
    </location>
</feature>
<dbReference type="Proteomes" id="UP000244005">
    <property type="component" value="Unassembled WGS sequence"/>
</dbReference>
<evidence type="ECO:0000313" key="3">
    <source>
        <dbReference type="Proteomes" id="UP000244005"/>
    </source>
</evidence>
<accession>A0A2R6XSY2</accession>
<evidence type="ECO:0000313" key="2">
    <source>
        <dbReference type="EMBL" id="PTQ49225.1"/>
    </source>
</evidence>
<dbReference type="Gramene" id="Mp7g11030.1">
    <property type="protein sequence ID" value="Mp7g11030.1.cds1"/>
    <property type="gene ID" value="Mp7g11030"/>
</dbReference>
<name>A0A2R6XSY2_MARPO</name>
<keyword evidence="3" id="KW-1185">Reference proteome</keyword>
<reference evidence="3" key="1">
    <citation type="journal article" date="2017" name="Cell">
        <title>Insights into land plant evolution garnered from the Marchantia polymorpha genome.</title>
        <authorList>
            <person name="Bowman J.L."/>
            <person name="Kohchi T."/>
            <person name="Yamato K.T."/>
            <person name="Jenkins J."/>
            <person name="Shu S."/>
            <person name="Ishizaki K."/>
            <person name="Yamaoka S."/>
            <person name="Nishihama R."/>
            <person name="Nakamura Y."/>
            <person name="Berger F."/>
            <person name="Adam C."/>
            <person name="Aki S.S."/>
            <person name="Althoff F."/>
            <person name="Araki T."/>
            <person name="Arteaga-Vazquez M.A."/>
            <person name="Balasubrmanian S."/>
            <person name="Barry K."/>
            <person name="Bauer D."/>
            <person name="Boehm C.R."/>
            <person name="Briginshaw L."/>
            <person name="Caballero-Perez J."/>
            <person name="Catarino B."/>
            <person name="Chen F."/>
            <person name="Chiyoda S."/>
            <person name="Chovatia M."/>
            <person name="Davies K.M."/>
            <person name="Delmans M."/>
            <person name="Demura T."/>
            <person name="Dierschke T."/>
            <person name="Dolan L."/>
            <person name="Dorantes-Acosta A.E."/>
            <person name="Eklund D.M."/>
            <person name="Florent S.N."/>
            <person name="Flores-Sandoval E."/>
            <person name="Fujiyama A."/>
            <person name="Fukuzawa H."/>
            <person name="Galik B."/>
            <person name="Grimanelli D."/>
            <person name="Grimwood J."/>
            <person name="Grossniklaus U."/>
            <person name="Hamada T."/>
            <person name="Haseloff J."/>
            <person name="Hetherington A.J."/>
            <person name="Higo A."/>
            <person name="Hirakawa Y."/>
            <person name="Hundley H.N."/>
            <person name="Ikeda Y."/>
            <person name="Inoue K."/>
            <person name="Inoue S.I."/>
            <person name="Ishida S."/>
            <person name="Jia Q."/>
            <person name="Kakita M."/>
            <person name="Kanazawa T."/>
            <person name="Kawai Y."/>
            <person name="Kawashima T."/>
            <person name="Kennedy M."/>
            <person name="Kinose K."/>
            <person name="Kinoshita T."/>
            <person name="Kohara Y."/>
            <person name="Koide E."/>
            <person name="Komatsu K."/>
            <person name="Kopischke S."/>
            <person name="Kubo M."/>
            <person name="Kyozuka J."/>
            <person name="Lagercrantz U."/>
            <person name="Lin S.S."/>
            <person name="Lindquist E."/>
            <person name="Lipzen A.M."/>
            <person name="Lu C.W."/>
            <person name="De Luna E."/>
            <person name="Martienssen R.A."/>
            <person name="Minamino N."/>
            <person name="Mizutani M."/>
            <person name="Mizutani M."/>
            <person name="Mochizuki N."/>
            <person name="Monte I."/>
            <person name="Mosher R."/>
            <person name="Nagasaki H."/>
            <person name="Nakagami H."/>
            <person name="Naramoto S."/>
            <person name="Nishitani K."/>
            <person name="Ohtani M."/>
            <person name="Okamoto T."/>
            <person name="Okumura M."/>
            <person name="Phillips J."/>
            <person name="Pollak B."/>
            <person name="Reinders A."/>
            <person name="Rovekamp M."/>
            <person name="Sano R."/>
            <person name="Sawa S."/>
            <person name="Schmid M.W."/>
            <person name="Shirakawa M."/>
            <person name="Solano R."/>
            <person name="Spunde A."/>
            <person name="Suetsugu N."/>
            <person name="Sugano S."/>
            <person name="Sugiyama A."/>
            <person name="Sun R."/>
            <person name="Suzuki Y."/>
            <person name="Takenaka M."/>
            <person name="Takezawa D."/>
            <person name="Tomogane H."/>
            <person name="Tsuzuki M."/>
            <person name="Ueda T."/>
            <person name="Umeda M."/>
            <person name="Ward J.M."/>
            <person name="Watanabe Y."/>
            <person name="Yazaki K."/>
            <person name="Yokoyama R."/>
            <person name="Yoshitake Y."/>
            <person name="Yotsui I."/>
            <person name="Zachgo S."/>
            <person name="Schmutz J."/>
        </authorList>
    </citation>
    <scope>NUCLEOTIDE SEQUENCE [LARGE SCALE GENOMIC DNA]</scope>
    <source>
        <strain evidence="3">Tak-1</strain>
    </source>
</reference>
<feature type="chain" id="PRO_5015302327" evidence="1">
    <location>
        <begin position="26"/>
        <end position="101"/>
    </location>
</feature>